<feature type="compositionally biased region" description="Basic and acidic residues" evidence="1">
    <location>
        <begin position="1"/>
        <end position="12"/>
    </location>
</feature>
<feature type="region of interest" description="Disordered" evidence="1">
    <location>
        <begin position="87"/>
        <end position="124"/>
    </location>
</feature>
<evidence type="ECO:0000256" key="1">
    <source>
        <dbReference type="SAM" id="MobiDB-lite"/>
    </source>
</evidence>
<proteinExistence type="predicted"/>
<evidence type="ECO:0000313" key="3">
    <source>
        <dbReference type="Proteomes" id="UP000244855"/>
    </source>
</evidence>
<name>A0A2V1DRH7_9PLEO</name>
<organism evidence="2 3">
    <name type="scientific">Periconia macrospinosa</name>
    <dbReference type="NCBI Taxonomy" id="97972"/>
    <lineage>
        <taxon>Eukaryota</taxon>
        <taxon>Fungi</taxon>
        <taxon>Dikarya</taxon>
        <taxon>Ascomycota</taxon>
        <taxon>Pezizomycotina</taxon>
        <taxon>Dothideomycetes</taxon>
        <taxon>Pleosporomycetidae</taxon>
        <taxon>Pleosporales</taxon>
        <taxon>Massarineae</taxon>
        <taxon>Periconiaceae</taxon>
        <taxon>Periconia</taxon>
    </lineage>
</organism>
<feature type="compositionally biased region" description="Acidic residues" evidence="1">
    <location>
        <begin position="88"/>
        <end position="100"/>
    </location>
</feature>
<protein>
    <submittedName>
        <fullName evidence="2">Uncharacterized protein</fullName>
    </submittedName>
</protein>
<feature type="region of interest" description="Disordered" evidence="1">
    <location>
        <begin position="1"/>
        <end position="28"/>
    </location>
</feature>
<gene>
    <name evidence="2" type="ORF">DM02DRAFT_655103</name>
</gene>
<keyword evidence="3" id="KW-1185">Reference proteome</keyword>
<accession>A0A2V1DRH7</accession>
<evidence type="ECO:0000313" key="2">
    <source>
        <dbReference type="EMBL" id="PVI00858.1"/>
    </source>
</evidence>
<dbReference type="Proteomes" id="UP000244855">
    <property type="component" value="Unassembled WGS sequence"/>
</dbReference>
<feature type="compositionally biased region" description="Basic and acidic residues" evidence="1">
    <location>
        <begin position="101"/>
        <end position="120"/>
    </location>
</feature>
<dbReference type="AlphaFoldDB" id="A0A2V1DRH7"/>
<dbReference type="EMBL" id="KZ805367">
    <property type="protein sequence ID" value="PVI00858.1"/>
    <property type="molecule type" value="Genomic_DNA"/>
</dbReference>
<sequence>MEDPQDSSRRMYDDEDHETTPSRTLADGSGYSHCIAPMVFVIARVQGIFSVLTKPAIKLMMVSRYWSGQRYGDTVPDTVAGLYIVEKSDDDDDHDDEEEDRNLPSEDNNRYPEAIRDDASNPKSFRSRLGAYGEYREPAPGKSSLAGATNGKGKVFGNYTYHLVNLVDKRRVDSVKVLYHKVGRDRGLKPLVLPTSEGDDEGDSWSKCLKGTYHEYHGLLCCPESKAWWQSANGLWWVGVARGCKAATTALRSSARPPLQRKLQMRPLKLSDMPKKALKASIAALV</sequence>
<reference evidence="2 3" key="1">
    <citation type="journal article" date="2018" name="Sci. Rep.">
        <title>Comparative genomics provides insights into the lifestyle and reveals functional heterogeneity of dark septate endophytic fungi.</title>
        <authorList>
            <person name="Knapp D.G."/>
            <person name="Nemeth J.B."/>
            <person name="Barry K."/>
            <person name="Hainaut M."/>
            <person name="Henrissat B."/>
            <person name="Johnson J."/>
            <person name="Kuo A."/>
            <person name="Lim J.H.P."/>
            <person name="Lipzen A."/>
            <person name="Nolan M."/>
            <person name="Ohm R.A."/>
            <person name="Tamas L."/>
            <person name="Grigoriev I.V."/>
            <person name="Spatafora J.W."/>
            <person name="Nagy L.G."/>
            <person name="Kovacs G.M."/>
        </authorList>
    </citation>
    <scope>NUCLEOTIDE SEQUENCE [LARGE SCALE GENOMIC DNA]</scope>
    <source>
        <strain evidence="2 3">DSE2036</strain>
    </source>
</reference>